<dbReference type="AlphaFoldDB" id="A0A369TFR2"/>
<dbReference type="Gene3D" id="3.40.50.150">
    <property type="entry name" value="Vaccinia Virus protein VP39"/>
    <property type="match status" value="1"/>
</dbReference>
<sequence length="222" mass="25618">MLIVPEEFNRNAKSVQEQDTPAETGRRLIEYMCERIGIPDLAGRDLLDHGCGVRFSESFLNLDLPLGSYTGLDVHRALIEFLQEAVDDPRFTYRHVNVANRMYNRKGRAEAPYDKVDLGGRRFDIASMFSVITHQDPPEATLTFTFLRRHIREDGHMFFSAFLHEDDTPFQQLVPEKPDLMASYRLDHLTEILERTGWEVVSVVDPAPRDLPIMWSLLCRPV</sequence>
<gene>
    <name evidence="2" type="ORF">DU478_21945</name>
</gene>
<dbReference type="Proteomes" id="UP000253977">
    <property type="component" value="Unassembled WGS sequence"/>
</dbReference>
<dbReference type="EMBL" id="QPMK01000030">
    <property type="protein sequence ID" value="RDD64090.1"/>
    <property type="molecule type" value="Genomic_DNA"/>
</dbReference>
<dbReference type="GO" id="GO:0008168">
    <property type="term" value="F:methyltransferase activity"/>
    <property type="evidence" value="ECO:0007669"/>
    <property type="project" value="UniProtKB-KW"/>
</dbReference>
<evidence type="ECO:0000313" key="2">
    <source>
        <dbReference type="EMBL" id="RDD64090.1"/>
    </source>
</evidence>
<name>A0A369TFR2_9RHOB</name>
<dbReference type="SUPFAM" id="SSF53335">
    <property type="entry name" value="S-adenosyl-L-methionine-dependent methyltransferases"/>
    <property type="match status" value="1"/>
</dbReference>
<keyword evidence="2" id="KW-0489">Methyltransferase</keyword>
<proteinExistence type="predicted"/>
<dbReference type="OrthoDB" id="9777638at2"/>
<keyword evidence="2" id="KW-0808">Transferase</keyword>
<dbReference type="InterPro" id="IPR029063">
    <property type="entry name" value="SAM-dependent_MTases_sf"/>
</dbReference>
<evidence type="ECO:0000313" key="3">
    <source>
        <dbReference type="Proteomes" id="UP000253977"/>
    </source>
</evidence>
<dbReference type="RefSeq" id="WP_114512993.1">
    <property type="nucleotide sequence ID" value="NZ_QPMK01000030.1"/>
</dbReference>
<organism evidence="2 3">
    <name type="scientific">Thalassococcus profundi</name>
    <dbReference type="NCBI Taxonomy" id="2282382"/>
    <lineage>
        <taxon>Bacteria</taxon>
        <taxon>Pseudomonadati</taxon>
        <taxon>Pseudomonadota</taxon>
        <taxon>Alphaproteobacteria</taxon>
        <taxon>Rhodobacterales</taxon>
        <taxon>Roseobacteraceae</taxon>
        <taxon>Thalassococcus</taxon>
    </lineage>
</organism>
<accession>A0A369TFR2</accession>
<evidence type="ECO:0000256" key="1">
    <source>
        <dbReference type="SAM" id="MobiDB-lite"/>
    </source>
</evidence>
<protein>
    <submittedName>
        <fullName evidence="2">Methyltransferase domain-containing protein</fullName>
    </submittedName>
</protein>
<dbReference type="Pfam" id="PF13489">
    <property type="entry name" value="Methyltransf_23"/>
    <property type="match status" value="1"/>
</dbReference>
<comment type="caution">
    <text evidence="2">The sequence shown here is derived from an EMBL/GenBank/DDBJ whole genome shotgun (WGS) entry which is preliminary data.</text>
</comment>
<feature type="compositionally biased region" description="Polar residues" evidence="1">
    <location>
        <begin position="11"/>
        <end position="21"/>
    </location>
</feature>
<dbReference type="GO" id="GO:0032259">
    <property type="term" value="P:methylation"/>
    <property type="evidence" value="ECO:0007669"/>
    <property type="project" value="UniProtKB-KW"/>
</dbReference>
<keyword evidence="3" id="KW-1185">Reference proteome</keyword>
<feature type="region of interest" description="Disordered" evidence="1">
    <location>
        <begin position="1"/>
        <end position="21"/>
    </location>
</feature>
<reference evidence="2 3" key="1">
    <citation type="submission" date="2018-07" db="EMBL/GenBank/DDBJ databases">
        <title>Thalassococcus profundi sp. nov., a marine bacterium isolated from deep seawater of Okinawa Trough.</title>
        <authorList>
            <person name="Yu M."/>
        </authorList>
    </citation>
    <scope>NUCLEOTIDE SEQUENCE [LARGE SCALE GENOMIC DNA]</scope>
    <source>
        <strain evidence="2 3">WRAS1</strain>
    </source>
</reference>